<reference evidence="2 3" key="1">
    <citation type="submission" date="2016-10" db="EMBL/GenBank/DDBJ databases">
        <authorList>
            <person name="de Groot N.N."/>
        </authorList>
    </citation>
    <scope>NUCLEOTIDE SEQUENCE [LARGE SCALE GENOMIC DNA]</scope>
    <source>
        <strain evidence="2 3">R5</strain>
    </source>
</reference>
<evidence type="ECO:0000256" key="1">
    <source>
        <dbReference type="SAM" id="Phobius"/>
    </source>
</evidence>
<keyword evidence="1" id="KW-0812">Transmembrane</keyword>
<accession>A0A1G7JNY2</accession>
<dbReference type="GeneID" id="92951690"/>
<dbReference type="Proteomes" id="UP000199245">
    <property type="component" value="Unassembled WGS sequence"/>
</dbReference>
<proteinExistence type="predicted"/>
<keyword evidence="1" id="KW-1133">Transmembrane helix</keyword>
<name>A0A1G7JNY2_9BRAD</name>
<dbReference type="AlphaFoldDB" id="A0A1G7JNY2"/>
<feature type="transmembrane region" description="Helical" evidence="1">
    <location>
        <begin position="7"/>
        <end position="26"/>
    </location>
</feature>
<evidence type="ECO:0000313" key="2">
    <source>
        <dbReference type="EMBL" id="SDF26647.1"/>
    </source>
</evidence>
<protein>
    <submittedName>
        <fullName evidence="2">Uncharacterized protein</fullName>
    </submittedName>
</protein>
<keyword evidence="1" id="KW-0472">Membrane</keyword>
<organism evidence="2 3">
    <name type="scientific">Bradyrhizobium brasilense</name>
    <dbReference type="NCBI Taxonomy" id="1419277"/>
    <lineage>
        <taxon>Bacteria</taxon>
        <taxon>Pseudomonadati</taxon>
        <taxon>Pseudomonadota</taxon>
        <taxon>Alphaproteobacteria</taxon>
        <taxon>Hyphomicrobiales</taxon>
        <taxon>Nitrobacteraceae</taxon>
        <taxon>Bradyrhizobium</taxon>
    </lineage>
</organism>
<dbReference type="EMBL" id="FMZW01000049">
    <property type="protein sequence ID" value="SDF26647.1"/>
    <property type="molecule type" value="Genomic_DNA"/>
</dbReference>
<gene>
    <name evidence="2" type="ORF">SAMN05216337_104964</name>
</gene>
<dbReference type="RefSeq" id="WP_016844338.1">
    <property type="nucleotide sequence ID" value="NZ_FMZW01000049.1"/>
</dbReference>
<evidence type="ECO:0000313" key="3">
    <source>
        <dbReference type="Proteomes" id="UP000199245"/>
    </source>
</evidence>
<sequence length="51" mass="5743">MKRVGTWLFYLVGAIAVAYLALYAYVTFTGRDITPGDPIRIFRKPDAPSYS</sequence>